<dbReference type="STRING" id="1123755.SAMN05444714_0107"/>
<dbReference type="RefSeq" id="WP_090202610.1">
    <property type="nucleotide sequence ID" value="NZ_FOZM01000001.1"/>
</dbReference>
<evidence type="ECO:0000313" key="1">
    <source>
        <dbReference type="EMBL" id="SFR97648.1"/>
    </source>
</evidence>
<dbReference type="PROSITE" id="PS51257">
    <property type="entry name" value="PROKAR_LIPOPROTEIN"/>
    <property type="match status" value="1"/>
</dbReference>
<name>A0A1I6L2Y3_9RHOB</name>
<dbReference type="Proteomes" id="UP000198926">
    <property type="component" value="Unassembled WGS sequence"/>
</dbReference>
<dbReference type="AlphaFoldDB" id="A0A1I6L2Y3"/>
<accession>A0A1I6L2Y3</accession>
<gene>
    <name evidence="1" type="ORF">SAMN05444714_0107</name>
</gene>
<dbReference type="EMBL" id="FOZM01000001">
    <property type="protein sequence ID" value="SFR97648.1"/>
    <property type="molecule type" value="Genomic_DNA"/>
</dbReference>
<protein>
    <recommendedName>
        <fullName evidence="3">Lipoprotein</fullName>
    </recommendedName>
</protein>
<sequence>MQRRNFLIGLPLALAGCGAQEVWAPDDVVARAIYREPGRSYLTLYTMKNVGSGNGAHTALLINASQRVMFDPAGSWSQSIMPERNDVLFGVTPQLERLYISFHARVSYYVIGQTIEVRPEVAEQALNLALVSGPVAQANCARVTSRLLRQLPGFGSIRQTWGPNRLSDDFGKLPGVTSEEYREFDADDKTIAAREISEMLREGQ</sequence>
<evidence type="ECO:0008006" key="3">
    <source>
        <dbReference type="Google" id="ProtNLM"/>
    </source>
</evidence>
<evidence type="ECO:0000313" key="2">
    <source>
        <dbReference type="Proteomes" id="UP000198926"/>
    </source>
</evidence>
<reference evidence="1 2" key="1">
    <citation type="submission" date="2016-10" db="EMBL/GenBank/DDBJ databases">
        <authorList>
            <person name="de Groot N.N."/>
        </authorList>
    </citation>
    <scope>NUCLEOTIDE SEQUENCE [LARGE SCALE GENOMIC DNA]</scope>
    <source>
        <strain evidence="1 2">DSM 29433</strain>
    </source>
</reference>
<keyword evidence="2" id="KW-1185">Reference proteome</keyword>
<proteinExistence type="predicted"/>
<dbReference type="OrthoDB" id="7666390at2"/>
<organism evidence="1 2">
    <name type="scientific">Yoonia litorea</name>
    <dbReference type="NCBI Taxonomy" id="1123755"/>
    <lineage>
        <taxon>Bacteria</taxon>
        <taxon>Pseudomonadati</taxon>
        <taxon>Pseudomonadota</taxon>
        <taxon>Alphaproteobacteria</taxon>
        <taxon>Rhodobacterales</taxon>
        <taxon>Paracoccaceae</taxon>
        <taxon>Yoonia</taxon>
    </lineage>
</organism>